<feature type="compositionally biased region" description="Basic residues" evidence="1">
    <location>
        <begin position="253"/>
        <end position="267"/>
    </location>
</feature>
<feature type="compositionally biased region" description="Polar residues" evidence="1">
    <location>
        <begin position="903"/>
        <end position="918"/>
    </location>
</feature>
<feature type="region of interest" description="Disordered" evidence="1">
    <location>
        <begin position="903"/>
        <end position="933"/>
    </location>
</feature>
<sequence>MSKKEQDLAKLRKRLEQPSRKTRRSTDLRRSLGRKSVGDINVSDLLAYEQASTPSGNSSFHLSPDSAILDHDFAENPDWYTHLQNKGVLVSDDSINKALLKEREARTHDDSDVGGLDLSSFDKGNIHNVLKSSVAVGDDTLEYYKNKNEPGNKKRNSSIGSVNSEGSFKLPSRTRKGLRRGVIRESSHYSESHNEFDEVIQQAVAEEDDEVFHNPKGDNSSSVGEKKNEFKRQRPNLSTASVSSNGSFELPMRTRKGMRGGKRRKSSRHADSINEFDELIQQASSVEKYENFKSSKKDKSSALDNSKPPKHNLSVGCAPDETSFKMPQRTRPGIRRGRKKQISESSESIDEFENVIQQALSADGDEEIVQNKQKNNSSNPGENKEPSNQKHGLLAGSSSRDTSFKLPQRTKSGIGRGRRKKISESSDSINEFEDIVQQASDAEGDNQELGHHKNGDPTASVQKDTSFKLPQRTKSGIGRGRRKKISESSDSINEFEDIVQQASDAEGDNQELGHHKDGDPTASDQKDTSFKLPQRTKSGIGRGRRRKISESSDSINEFEDIVQQTSNAEGENQELGHLKDPTQNAAKDFSKEAVRTSLSKKRLSSQLSAEKENSLSRHNGLIPSSPFKSPLRVQRHPSSGQDESNYCLENTLDSETNTSLPLGAEANNLSGVDDVQILRKQKLSLGKAVSRIQNAKPLSQITEERSVLEPSVRETTLNYNKLQLPGNISKVSSNATVTDHTRSAPLRVATLSPNQVVPTVDVLHSPNVHQSINISVDNGKNLSKASGVTGRLSFIRLNQSLGNSKDQLILQDLQEQEVNDTLSCGLISPKSAALTNRTEGSPHTSPESSPRGQSVSSTATTVSLPSNLTPMGSLPTECASDSVFGSLNTDSVFKLTQSKSISRSNLVGSNTSRSSLPPSNVAEIPHNQNESWTENPYVNLSQVSPADRTRSFVAESEIFEEDLSDIEADDEADADIAPSITTPSTEAPHSGKSGKISTFSENSEGAAQIVVSPLSGAASNPSEFISSTVLSTEPAGPISPIGKLTNDAEAGRHSPSESRPISMVSGGKGNSISSPVASTSGVQNQNKRGVFSITKKKTALTEADLEKMKAGMTKWMEEVRKNQHITKEDNMHEKSQSGPVTSKEPTKPPVKASQKKGLCPYFGSYRPPKRIKPRPYVSQKMYKFLESKLQPQFKMEARIRAEEFVTFMCQHVESTIKKKSKYHKYVFELRNEMVSLGIIKTQFEFHLFIEDYLPESYRIKAIPCYGSSKGPTLDVKDLHEDLSLK</sequence>
<feature type="region of interest" description="Disordered" evidence="1">
    <location>
        <begin position="210"/>
        <end position="557"/>
    </location>
</feature>
<feature type="compositionally biased region" description="Basic and acidic residues" evidence="1">
    <location>
        <begin position="511"/>
        <end position="529"/>
    </location>
</feature>
<feature type="region of interest" description="Disordered" evidence="1">
    <location>
        <begin position="1029"/>
        <end position="1083"/>
    </location>
</feature>
<feature type="region of interest" description="Disordered" evidence="1">
    <location>
        <begin position="977"/>
        <end position="998"/>
    </location>
</feature>
<feature type="compositionally biased region" description="Basic and acidic residues" evidence="1">
    <location>
        <begin position="1"/>
        <end position="30"/>
    </location>
</feature>
<feature type="region of interest" description="Disordered" evidence="1">
    <location>
        <begin position="833"/>
        <end position="873"/>
    </location>
</feature>
<feature type="compositionally biased region" description="Basic and acidic residues" evidence="1">
    <location>
        <begin position="1126"/>
        <end position="1135"/>
    </location>
</feature>
<evidence type="ECO:0000256" key="1">
    <source>
        <dbReference type="SAM" id="MobiDB-lite"/>
    </source>
</evidence>
<dbReference type="EMBL" id="JAPTSV010000001">
    <property type="protein sequence ID" value="KAJ1532141.1"/>
    <property type="molecule type" value="Genomic_DNA"/>
</dbReference>
<feature type="compositionally biased region" description="Polar residues" evidence="1">
    <location>
        <begin position="636"/>
        <end position="646"/>
    </location>
</feature>
<feature type="region of interest" description="Disordered" evidence="1">
    <location>
        <begin position="1"/>
        <end position="33"/>
    </location>
</feature>
<name>A0AAV7Y6J2_9NEOP</name>
<keyword evidence="3" id="KW-1185">Reference proteome</keyword>
<feature type="compositionally biased region" description="Basic and acidic residues" evidence="1">
    <location>
        <begin position="182"/>
        <end position="196"/>
    </location>
</feature>
<feature type="compositionally biased region" description="Polar residues" evidence="1">
    <location>
        <begin position="235"/>
        <end position="247"/>
    </location>
</feature>
<comment type="caution">
    <text evidence="2">The sequence shown here is derived from an EMBL/GenBank/DDBJ whole genome shotgun (WGS) entry which is preliminary data.</text>
</comment>
<feature type="region of interest" description="Disordered" evidence="1">
    <location>
        <begin position="145"/>
        <end position="196"/>
    </location>
</feature>
<feature type="compositionally biased region" description="Basic residues" evidence="1">
    <location>
        <begin position="172"/>
        <end position="181"/>
    </location>
</feature>
<evidence type="ECO:0000313" key="2">
    <source>
        <dbReference type="EMBL" id="KAJ1532141.1"/>
    </source>
</evidence>
<organism evidence="2 3">
    <name type="scientific">Megalurothrips usitatus</name>
    <name type="common">bean blossom thrips</name>
    <dbReference type="NCBI Taxonomy" id="439358"/>
    <lineage>
        <taxon>Eukaryota</taxon>
        <taxon>Metazoa</taxon>
        <taxon>Ecdysozoa</taxon>
        <taxon>Arthropoda</taxon>
        <taxon>Hexapoda</taxon>
        <taxon>Insecta</taxon>
        <taxon>Pterygota</taxon>
        <taxon>Neoptera</taxon>
        <taxon>Paraneoptera</taxon>
        <taxon>Thysanoptera</taxon>
        <taxon>Terebrantia</taxon>
        <taxon>Thripoidea</taxon>
        <taxon>Thripidae</taxon>
        <taxon>Megalurothrips</taxon>
    </lineage>
</organism>
<feature type="compositionally biased region" description="Polar residues" evidence="1">
    <location>
        <begin position="370"/>
        <end position="381"/>
    </location>
</feature>
<feature type="compositionally biased region" description="Basic and acidic residues" evidence="1">
    <location>
        <begin position="287"/>
        <end position="301"/>
    </location>
</feature>
<reference evidence="2" key="1">
    <citation type="submission" date="2022-12" db="EMBL/GenBank/DDBJ databases">
        <title>Chromosome-level genome assembly of the bean flower thrips Megalurothrips usitatus.</title>
        <authorList>
            <person name="Ma L."/>
            <person name="Liu Q."/>
            <person name="Li H."/>
            <person name="Cai W."/>
        </authorList>
    </citation>
    <scope>NUCLEOTIDE SEQUENCE</scope>
    <source>
        <strain evidence="2">Cailab_2022a</strain>
    </source>
</reference>
<feature type="compositionally biased region" description="Polar residues" evidence="1">
    <location>
        <begin position="833"/>
        <end position="870"/>
    </location>
</feature>
<gene>
    <name evidence="2" type="ORF">ONE63_000766</name>
</gene>
<evidence type="ECO:0000313" key="3">
    <source>
        <dbReference type="Proteomes" id="UP001075354"/>
    </source>
</evidence>
<protein>
    <submittedName>
        <fullName evidence="2">Uncharacterized protein</fullName>
    </submittedName>
</protein>
<feature type="compositionally biased region" description="Polar residues" evidence="1">
    <location>
        <begin position="1070"/>
        <end position="1083"/>
    </location>
</feature>
<proteinExistence type="predicted"/>
<accession>A0AAV7Y6J2</accession>
<feature type="region of interest" description="Disordered" evidence="1">
    <location>
        <begin position="589"/>
        <end position="646"/>
    </location>
</feature>
<dbReference type="Proteomes" id="UP001075354">
    <property type="component" value="Chromosome 1"/>
</dbReference>
<feature type="compositionally biased region" description="Polar residues" evidence="1">
    <location>
        <begin position="157"/>
        <end position="166"/>
    </location>
</feature>
<feature type="region of interest" description="Disordered" evidence="1">
    <location>
        <begin position="1126"/>
        <end position="1154"/>
    </location>
</feature>